<keyword evidence="2" id="KW-0255">Endonuclease</keyword>
<dbReference type="RefSeq" id="WP_148089155.1">
    <property type="nucleotide sequence ID" value="NZ_RQIS01000032.1"/>
</dbReference>
<dbReference type="Pfam" id="PF24407">
    <property type="entry name" value="HTH_upst_double_PIN"/>
    <property type="match status" value="1"/>
</dbReference>
<gene>
    <name evidence="2" type="ORF">D1Y85_25975</name>
</gene>
<dbReference type="InterPro" id="IPR056620">
    <property type="entry name" value="HTH_next_PIN-TPR-GreABC"/>
</dbReference>
<organism evidence="2 3">
    <name type="scientific">Paraburkholderia dinghuensis</name>
    <dbReference type="NCBI Taxonomy" id="2305225"/>
    <lineage>
        <taxon>Bacteria</taxon>
        <taxon>Pseudomonadati</taxon>
        <taxon>Pseudomonadota</taxon>
        <taxon>Betaproteobacteria</taxon>
        <taxon>Burkholderiales</taxon>
        <taxon>Burkholderiaceae</taxon>
        <taxon>Paraburkholderia</taxon>
    </lineage>
</organism>
<dbReference type="GO" id="GO:0004519">
    <property type="term" value="F:endonuclease activity"/>
    <property type="evidence" value="ECO:0007669"/>
    <property type="project" value="UniProtKB-KW"/>
</dbReference>
<keyword evidence="3" id="KW-1185">Reference proteome</keyword>
<dbReference type="EMBL" id="RQIS01000032">
    <property type="protein sequence ID" value="RQG99864.1"/>
    <property type="molecule type" value="Genomic_DNA"/>
</dbReference>
<dbReference type="Proteomes" id="UP000272778">
    <property type="component" value="Unassembled WGS sequence"/>
</dbReference>
<comment type="caution">
    <text evidence="2">The sequence shown here is derived from an EMBL/GenBank/DDBJ whole genome shotgun (WGS) entry which is preliminary data.</text>
</comment>
<sequence>MTMANRSYSIKTIKVLFGSSGNQCAHPNCTNPVIVPGTEQSDDAVLAQICHIYAASDNGPRGRPDLTDEERNSAENLILMCGFHHPLVDTQSEDYPAELLMQWKRDHEAKFQRDTAEAIRRQEQVQQFAFTVALTDQQIEAEVRRIRQARHLVGYSSIDAARALAASVASSELAGGSRALKAQALAWCARMLAQGENLARAKELLSKSLDLGGCPDAEIAKAFVLAVEEGATAPALSLLAPIGTQASRSAMLRIVSNERGPEGALDWVQKAGLDFASFDSDGKLNFIVSEEVTGRWSDAYAHTLLLTPTDFEETPVLFYAAAQAHLAHIVPEQMRAQSLFQVPFDAAHVPIADDQQALLDRKRAIELYEKQVTIAETFGAVEAARQCAEMALWLRLRDPALHDDALEVLRESMHDDALMLRRFPLAVQFGLKIDLNAIERRINERVALTGKGTVDEALARLALAMTKEASAAVEYIATHREQLFEFLQRSPILAMEIELLCRSGQVETARTTLAQMTPAELGEREHERLQRVIAEAEGADPAAERRKLYEKTGELRDLASLVAFLEQEGAWQDLCPLAVELFKQTRSAEDALRTTRAFIGAGAHGHVLQFLKAIPDIVARESELQSLLAWTLYRDGQFSEASAILTTLQGKRDHVNDRALFVNLAIASGQWDTLVAYTTREWEHRDQRTAEELLGAGQLAQAVNAPHARDLIEAATEAAPDNPHILAPAYFHASNAGWEGDPVVSSWLLRAAEKSGDRGPLKSITMREIVDELKPDWERRQEQIYTALKAGEITVSGAAYALNQPMTESCLLRPAANRLESDARRRSLVYTFSGARPSRVQLEATSRRIALDLTAIFTFAQLGLLSKLFVHFERVLLPDQVLVWLFQERQRLAFHQPSRVKDAQFLKRLLADGTFKVVASPHQANPSLVQVVGFDLASMLEAAVQASGDAFVVRSSPVYRLGSVMEEEADLTPYQARLCSCQAVVDALRLKGMITAAEEQRALSYLKLHEKRWPNEPRIREGATLYLDDLSTTYLRTAGVLGKLKGAGFTAYVTKSLDQQDNQLLAYESFAGEQLTTIEHIRAILSAALGDGRAEAIASADRDSEGAQPQAHLIFLSTDRSVDAFVVDDRFVNRYLNITHGGRQTPLLTSLDVIEHLVAGGALSVDEGREHRTTLRRCGYTFVPVLEDELTHYLLQAPVESGVLVETAELRAIREAARRLRQAKMLQIPHELTWLNQYTLALFHTVRAVWDTEHDPEVARIRCEWLLGELDVRGWASVVEQHAARKFSVMTYAGILHALCYCPEISRKQRNGQYHRWVDERILEEIKETEPEIFDQLVALASGLLSEAVKGDWEEGA</sequence>
<reference evidence="2 3" key="1">
    <citation type="submission" date="2018-11" db="EMBL/GenBank/DDBJ databases">
        <title>Paraburkholderia sp. DHOA04, isolated from soil.</title>
        <authorList>
            <person name="Gao Z.-H."/>
            <person name="Qiu L.-H."/>
            <person name="Fu J.-C."/>
        </authorList>
    </citation>
    <scope>NUCLEOTIDE SEQUENCE [LARGE SCALE GENOMIC DNA]</scope>
    <source>
        <strain evidence="2 3">DHOA04</strain>
    </source>
</reference>
<protein>
    <submittedName>
        <fullName evidence="2">HNH endonuclease</fullName>
    </submittedName>
</protein>
<accession>A0A3N6MFX1</accession>
<evidence type="ECO:0000313" key="2">
    <source>
        <dbReference type="EMBL" id="RQG99864.1"/>
    </source>
</evidence>
<keyword evidence="2" id="KW-0540">Nuclease</keyword>
<evidence type="ECO:0000259" key="1">
    <source>
        <dbReference type="Pfam" id="PF24407"/>
    </source>
</evidence>
<evidence type="ECO:0000313" key="3">
    <source>
        <dbReference type="Proteomes" id="UP000272778"/>
    </source>
</evidence>
<feature type="domain" description="HTH" evidence="1">
    <location>
        <begin position="767"/>
        <end position="836"/>
    </location>
</feature>
<name>A0A3N6MFX1_9BURK</name>
<dbReference type="OrthoDB" id="9052589at2"/>
<dbReference type="SMR" id="A0A3N6MFX1"/>
<keyword evidence="2" id="KW-0378">Hydrolase</keyword>
<proteinExistence type="predicted"/>